<feature type="signal peptide" evidence="1">
    <location>
        <begin position="1"/>
        <end position="24"/>
    </location>
</feature>
<sequence length="314" mass="35467">MEAADPLFVAFLLTSLMLFRSAQQQGHDGSCGVPFMCGKLGEIRYPFKNLWGPPPDECGLYTLDCSDWKNPKVQLKGGEHWYGVQQISQAGSITINDPTLQKRLKSRRCESLESFGLPRPDWFSNVSSPNIVSLFKCNRSSLHSITSPTSDFQYSTTCGDYNLYYSTPTKLLLDNSSFPDFPQDNCSFIQLPAASHTANLSDFFSFFTDNFFLEVIVLYGCVPCLNEKRQCLIDTTKKHSPHCAPKGIYLGTFIGPDQAGYDRIAKQRRGLEEVEVRTSRKQGIMEAEVRNRTRRFVCWITSFGGLLDEKVLIQ</sequence>
<dbReference type="PANTHER" id="PTHR33138">
    <property type="entry name" value="OS01G0690200 PROTEIN"/>
    <property type="match status" value="1"/>
</dbReference>
<keyword evidence="1" id="KW-0732">Signal</keyword>
<proteinExistence type="predicted"/>
<organism evidence="2 3">
    <name type="scientific">Ziziphus jujuba var. spinosa</name>
    <dbReference type="NCBI Taxonomy" id="714518"/>
    <lineage>
        <taxon>Eukaryota</taxon>
        <taxon>Viridiplantae</taxon>
        <taxon>Streptophyta</taxon>
        <taxon>Embryophyta</taxon>
        <taxon>Tracheophyta</taxon>
        <taxon>Spermatophyta</taxon>
        <taxon>Magnoliopsida</taxon>
        <taxon>eudicotyledons</taxon>
        <taxon>Gunneridae</taxon>
        <taxon>Pentapetalae</taxon>
        <taxon>rosids</taxon>
        <taxon>fabids</taxon>
        <taxon>Rosales</taxon>
        <taxon>Rhamnaceae</taxon>
        <taxon>Paliureae</taxon>
        <taxon>Ziziphus</taxon>
    </lineage>
</organism>
<reference evidence="2" key="1">
    <citation type="journal article" date="2021" name="Front. Plant Sci.">
        <title>Chromosome-Scale Genome Assembly for Chinese Sour Jujube and Insights Into Its Genome Evolution and Domestication Signature.</title>
        <authorList>
            <person name="Shen L.-Y."/>
            <person name="Luo H."/>
            <person name="Wang X.-L."/>
            <person name="Wang X.-M."/>
            <person name="Qiu X.-J."/>
            <person name="Liu H."/>
            <person name="Zhou S.-S."/>
            <person name="Jia K.-H."/>
            <person name="Nie S."/>
            <person name="Bao Y.-T."/>
            <person name="Zhang R.-G."/>
            <person name="Yun Q.-Z."/>
            <person name="Chai Y.-H."/>
            <person name="Lu J.-Y."/>
            <person name="Li Y."/>
            <person name="Zhao S.-W."/>
            <person name="Mao J.-F."/>
            <person name="Jia S.-G."/>
            <person name="Mao Y.-M."/>
        </authorList>
    </citation>
    <scope>NUCLEOTIDE SEQUENCE</scope>
    <source>
        <strain evidence="2">AT0</strain>
        <tissue evidence="2">Leaf</tissue>
    </source>
</reference>
<evidence type="ECO:0000256" key="1">
    <source>
        <dbReference type="SAM" id="SignalP"/>
    </source>
</evidence>
<comment type="caution">
    <text evidence="2">The sequence shown here is derived from an EMBL/GenBank/DDBJ whole genome shotgun (WGS) entry which is preliminary data.</text>
</comment>
<evidence type="ECO:0000313" key="2">
    <source>
        <dbReference type="EMBL" id="KAH7516478.1"/>
    </source>
</evidence>
<evidence type="ECO:0000313" key="3">
    <source>
        <dbReference type="Proteomes" id="UP000813462"/>
    </source>
</evidence>
<dbReference type="PANTHER" id="PTHR33138:SF30">
    <property type="entry name" value="LEAF RUST 10 DISEASE-RESISTANCE LOCUS RECEPTOR-LIKE PROTEIN KINASE-LIKE 2.7"/>
    <property type="match status" value="1"/>
</dbReference>
<feature type="chain" id="PRO_5036779846" description="Wall-associated receptor kinase galacturonan-binding domain-containing protein" evidence="1">
    <location>
        <begin position="25"/>
        <end position="314"/>
    </location>
</feature>
<evidence type="ECO:0008006" key="4">
    <source>
        <dbReference type="Google" id="ProtNLM"/>
    </source>
</evidence>
<dbReference type="Proteomes" id="UP000813462">
    <property type="component" value="Unassembled WGS sequence"/>
</dbReference>
<name>A0A978UNS6_ZIZJJ</name>
<protein>
    <recommendedName>
        <fullName evidence="4">Wall-associated receptor kinase galacturonan-binding domain-containing protein</fullName>
    </recommendedName>
</protein>
<gene>
    <name evidence="2" type="ORF">FEM48_Zijuj10G0139400</name>
</gene>
<accession>A0A978UNS6</accession>
<dbReference type="EMBL" id="JAEACU010000010">
    <property type="protein sequence ID" value="KAH7516478.1"/>
    <property type="molecule type" value="Genomic_DNA"/>
</dbReference>
<dbReference type="AlphaFoldDB" id="A0A978UNS6"/>